<dbReference type="EMBL" id="HG529700">
    <property type="protein sequence ID" value="CDI56788.1"/>
    <property type="molecule type" value="Genomic_DNA"/>
</dbReference>
<evidence type="ECO:0000256" key="2">
    <source>
        <dbReference type="ARBA" id="ARBA00012918"/>
    </source>
</evidence>
<dbReference type="InterPro" id="IPR029062">
    <property type="entry name" value="Class_I_gatase-like"/>
</dbReference>
<keyword evidence="3" id="KW-0378">Hydrolase</keyword>
<proteinExistence type="inferred from homology"/>
<dbReference type="GO" id="GO:0004359">
    <property type="term" value="F:glutaminase activity"/>
    <property type="evidence" value="ECO:0007669"/>
    <property type="project" value="UniProtKB-EC"/>
</dbReference>
<name>A0A077RB75_9BASI</name>
<reference evidence="7" key="1">
    <citation type="journal article" date="2014" name="Genome Biol. Evol.">
        <title>Gene Loss Rather Than Gene Gain Is Associated with a Host Jump from Monocots to Dicots in the Smut Fungus Melanopsichium pennsylvanicum.</title>
        <authorList>
            <person name="Sharma R."/>
            <person name="Mishra B."/>
            <person name="Runge F."/>
            <person name="Thines M."/>
        </authorList>
    </citation>
    <scope>NUCLEOTIDE SEQUENCE</scope>
    <source>
        <strain evidence="7">4</strain>
    </source>
</reference>
<dbReference type="SUPFAM" id="SSF52317">
    <property type="entry name" value="Class I glutamine amidotransferase-like"/>
    <property type="match status" value="2"/>
</dbReference>
<dbReference type="AlphaFoldDB" id="A0A077RB75"/>
<sequence length="366" mass="38918">MAGIGVATGVALNGINGTSPIAPSTPSTSSCSTINITIGVLAIQGAFREHASHVNRLQSLHPHHMIRSTLVRTPEQLADCDALIIPGGESTAISLGCERIGLLEPIRKWVRDGKPVWGTCAGMIMLAREASGGKKGGQQLIGGVDVRVGRNGFGSQIDSFETGLTIHGLEREQEPFNGVFIRAPVVDALLLPSDLEKVAVDQPTLVKSVDPTSLPETVPIPITNTHAVPLTPDAQLPTNTSEPPLPKLITPAQAPALRIVVAPPLYGTSDPIASAKQRPPIEILATLPEPVTPPKSPSNQPVAAHVSETDSRMHIARRPDHDSQIVALRQGNILMTSFHPELTPDTRLHNLFVTNIVGPYKSQQQQ</sequence>
<protein>
    <recommendedName>
        <fullName evidence="2">glutaminase</fullName>
        <ecNumber evidence="2">3.5.1.2</ecNumber>
    </recommendedName>
</protein>
<dbReference type="Pfam" id="PF01174">
    <property type="entry name" value="SNO"/>
    <property type="match status" value="2"/>
</dbReference>
<dbReference type="PROSITE" id="PS01236">
    <property type="entry name" value="PDXT_SNO_1"/>
    <property type="match status" value="1"/>
</dbReference>
<keyword evidence="5" id="KW-0456">Lyase</keyword>
<dbReference type="GO" id="GO:1903600">
    <property type="term" value="C:glutaminase complex"/>
    <property type="evidence" value="ECO:0007669"/>
    <property type="project" value="TreeGrafter"/>
</dbReference>
<dbReference type="NCBIfam" id="TIGR03800">
    <property type="entry name" value="PLP_synth_Pdx2"/>
    <property type="match status" value="1"/>
</dbReference>
<dbReference type="PANTHER" id="PTHR31559:SF0">
    <property type="entry name" value="PYRIDOXAL 5'-PHOSPHATE SYNTHASE SUBUNIT SNO1-RELATED"/>
    <property type="match status" value="1"/>
</dbReference>
<evidence type="ECO:0000256" key="3">
    <source>
        <dbReference type="ARBA" id="ARBA00022801"/>
    </source>
</evidence>
<evidence type="ECO:0000256" key="6">
    <source>
        <dbReference type="ARBA" id="ARBA00049534"/>
    </source>
</evidence>
<dbReference type="FunFam" id="3.40.50.880:FF:000117">
    <property type="entry name" value="Related to Sno-type pyridoxine vitamin B6 biosynthetic protein SNO1"/>
    <property type="match status" value="1"/>
</dbReference>
<organism evidence="7">
    <name type="scientific">Melanopsichium pennsylvanicum 4</name>
    <dbReference type="NCBI Taxonomy" id="1398559"/>
    <lineage>
        <taxon>Eukaryota</taxon>
        <taxon>Fungi</taxon>
        <taxon>Dikarya</taxon>
        <taxon>Basidiomycota</taxon>
        <taxon>Ustilaginomycotina</taxon>
        <taxon>Ustilaginomycetes</taxon>
        <taxon>Ustilaginales</taxon>
        <taxon>Ustilaginaceae</taxon>
        <taxon>Melanopsichium</taxon>
    </lineage>
</organism>
<keyword evidence="4" id="KW-0315">Glutamine amidotransferase</keyword>
<dbReference type="GO" id="GO:0005829">
    <property type="term" value="C:cytosol"/>
    <property type="evidence" value="ECO:0007669"/>
    <property type="project" value="TreeGrafter"/>
</dbReference>
<evidence type="ECO:0000256" key="1">
    <source>
        <dbReference type="ARBA" id="ARBA00008345"/>
    </source>
</evidence>
<dbReference type="Gene3D" id="3.40.50.880">
    <property type="match status" value="2"/>
</dbReference>
<dbReference type="GO" id="GO:0042823">
    <property type="term" value="P:pyridoxal phosphate biosynthetic process"/>
    <property type="evidence" value="ECO:0007669"/>
    <property type="project" value="InterPro"/>
</dbReference>
<dbReference type="GO" id="GO:0016829">
    <property type="term" value="F:lyase activity"/>
    <property type="evidence" value="ECO:0007669"/>
    <property type="project" value="UniProtKB-KW"/>
</dbReference>
<evidence type="ECO:0000256" key="5">
    <source>
        <dbReference type="ARBA" id="ARBA00023239"/>
    </source>
</evidence>
<accession>A0A077RB75</accession>
<dbReference type="PANTHER" id="PTHR31559">
    <property type="entry name" value="PYRIDOXAL 5'-PHOSPHATE SYNTHASE SUBUNIT SNO"/>
    <property type="match status" value="1"/>
</dbReference>
<comment type="similarity">
    <text evidence="1">Belongs to the glutaminase PdxT/SNO family.</text>
</comment>
<dbReference type="InterPro" id="IPR021196">
    <property type="entry name" value="PdxT/SNO_CS"/>
</dbReference>
<dbReference type="InterPro" id="IPR002161">
    <property type="entry name" value="PdxT/SNO"/>
</dbReference>
<evidence type="ECO:0000313" key="7">
    <source>
        <dbReference type="EMBL" id="CDI56788.1"/>
    </source>
</evidence>
<dbReference type="PROSITE" id="PS51130">
    <property type="entry name" value="PDXT_SNO_2"/>
    <property type="match status" value="1"/>
</dbReference>
<dbReference type="GO" id="GO:0008614">
    <property type="term" value="P:pyridoxine metabolic process"/>
    <property type="evidence" value="ECO:0007669"/>
    <property type="project" value="TreeGrafter"/>
</dbReference>
<comment type="catalytic activity">
    <reaction evidence="6">
        <text>L-glutamine + H2O = L-glutamate + NH4(+)</text>
        <dbReference type="Rhea" id="RHEA:15889"/>
        <dbReference type="ChEBI" id="CHEBI:15377"/>
        <dbReference type="ChEBI" id="CHEBI:28938"/>
        <dbReference type="ChEBI" id="CHEBI:29985"/>
        <dbReference type="ChEBI" id="CHEBI:58359"/>
        <dbReference type="EC" id="3.5.1.2"/>
    </reaction>
</comment>
<evidence type="ECO:0000256" key="4">
    <source>
        <dbReference type="ARBA" id="ARBA00022962"/>
    </source>
</evidence>
<dbReference type="EC" id="3.5.1.2" evidence="2"/>